<dbReference type="GO" id="GO:0043023">
    <property type="term" value="F:ribosomal large subunit binding"/>
    <property type="evidence" value="ECO:0007669"/>
    <property type="project" value="TreeGrafter"/>
</dbReference>
<feature type="region of interest" description="Disordered" evidence="17">
    <location>
        <begin position="1"/>
        <end position="25"/>
    </location>
</feature>
<keyword evidence="10" id="KW-0677">Repeat</keyword>
<comment type="function">
    <text evidence="16">E3 ubiquitin-protein ligase. Component of the ribosome quality control complex (RQC), a ribosome-associated complex that mediates ubiquitination and extraction of incompletely synthesized nascent chains for proteasomal degradation.</text>
</comment>
<keyword evidence="8 16" id="KW-0808">Transferase</keyword>
<dbReference type="GO" id="GO:1990112">
    <property type="term" value="C:RQC complex"/>
    <property type="evidence" value="ECO:0007669"/>
    <property type="project" value="UniProtKB-UniRule"/>
</dbReference>
<dbReference type="GO" id="GO:1990116">
    <property type="term" value="P:ribosome-associated ubiquitin-dependent protein catabolic process"/>
    <property type="evidence" value="ECO:0007669"/>
    <property type="project" value="UniProtKB-UniRule"/>
</dbReference>
<dbReference type="InterPro" id="IPR001841">
    <property type="entry name" value="Znf_RING"/>
</dbReference>
<dbReference type="InterPro" id="IPR039795">
    <property type="entry name" value="LTN1/Rkr1"/>
</dbReference>
<dbReference type="Pfam" id="PF22958">
    <property type="entry name" value="Ltn1_1st"/>
    <property type="match status" value="1"/>
</dbReference>
<feature type="domain" description="RING-type" evidence="18">
    <location>
        <begin position="1637"/>
        <end position="1684"/>
    </location>
</feature>
<evidence type="ECO:0000256" key="3">
    <source>
        <dbReference type="ARBA" id="ARBA00004906"/>
    </source>
</evidence>
<evidence type="ECO:0000256" key="13">
    <source>
        <dbReference type="ARBA" id="ARBA00022833"/>
    </source>
</evidence>
<dbReference type="Proteomes" id="UP000549394">
    <property type="component" value="Unassembled WGS sequence"/>
</dbReference>
<dbReference type="OrthoDB" id="6108at2759"/>
<evidence type="ECO:0000256" key="5">
    <source>
        <dbReference type="ARBA" id="ARBA00012483"/>
    </source>
</evidence>
<proteinExistence type="inferred from homology"/>
<evidence type="ECO:0000256" key="4">
    <source>
        <dbReference type="ARBA" id="ARBA00007997"/>
    </source>
</evidence>
<comment type="subcellular location">
    <subcellularLocation>
        <location evidence="2">Cytoplasm</location>
        <location evidence="2">Cytosol</location>
    </subcellularLocation>
</comment>
<dbReference type="CDD" id="cd16491">
    <property type="entry name" value="RING-CH-C4HC3_LTN1"/>
    <property type="match status" value="1"/>
</dbReference>
<evidence type="ECO:0000256" key="17">
    <source>
        <dbReference type="SAM" id="MobiDB-lite"/>
    </source>
</evidence>
<evidence type="ECO:0000256" key="6">
    <source>
        <dbReference type="ARBA" id="ARBA00017157"/>
    </source>
</evidence>
<keyword evidence="9 16" id="KW-0479">Metal-binding</keyword>
<comment type="pathway">
    <text evidence="3 16">Protein modification; protein ubiquitination.</text>
</comment>
<dbReference type="InterPro" id="IPR039804">
    <property type="entry name" value="RING-CH-C4HC3_LTN1"/>
</dbReference>
<evidence type="ECO:0000256" key="11">
    <source>
        <dbReference type="ARBA" id="ARBA00022771"/>
    </source>
</evidence>
<dbReference type="GO" id="GO:0016567">
    <property type="term" value="P:protein ubiquitination"/>
    <property type="evidence" value="ECO:0007669"/>
    <property type="project" value="UniProtKB-UniPathway"/>
</dbReference>
<dbReference type="PANTHER" id="PTHR12389:SF0">
    <property type="entry name" value="E3 UBIQUITIN-PROTEIN LIGASE LISTERIN"/>
    <property type="match status" value="1"/>
</dbReference>
<evidence type="ECO:0000313" key="20">
    <source>
        <dbReference type="Proteomes" id="UP000549394"/>
    </source>
</evidence>
<dbReference type="Pfam" id="PF22999">
    <property type="entry name" value="LTN1_E3_ligase_6th"/>
    <property type="match status" value="1"/>
</dbReference>
<dbReference type="Pfam" id="PF13639">
    <property type="entry name" value="zf-RING_2"/>
    <property type="match status" value="1"/>
</dbReference>
<dbReference type="SMART" id="SM00744">
    <property type="entry name" value="RINGv"/>
    <property type="match status" value="1"/>
</dbReference>
<dbReference type="InterPro" id="IPR054476">
    <property type="entry name" value="Ltn1_N"/>
</dbReference>
<dbReference type="Pfam" id="PF23009">
    <property type="entry name" value="UBC_like"/>
    <property type="match status" value="1"/>
</dbReference>
<gene>
    <name evidence="19" type="ORF">DGYR_LOCUS5877</name>
</gene>
<dbReference type="GO" id="GO:0008270">
    <property type="term" value="F:zinc ion binding"/>
    <property type="evidence" value="ECO:0007669"/>
    <property type="project" value="UniProtKB-KW"/>
</dbReference>
<dbReference type="InterPro" id="IPR011016">
    <property type="entry name" value="Znf_RING-CH"/>
</dbReference>
<dbReference type="PANTHER" id="PTHR12389">
    <property type="entry name" value="ZINC FINGER PROTEIN 294"/>
    <property type="match status" value="1"/>
</dbReference>
<comment type="similarity">
    <text evidence="4 16">Belongs to the LTN1 family.</text>
</comment>
<evidence type="ECO:0000256" key="8">
    <source>
        <dbReference type="ARBA" id="ARBA00022679"/>
    </source>
</evidence>
<comment type="subunit">
    <text evidence="16">Component of the ribosome quality control complex (RQC).</text>
</comment>
<dbReference type="GO" id="GO:0005829">
    <property type="term" value="C:cytosol"/>
    <property type="evidence" value="ECO:0007669"/>
    <property type="project" value="UniProtKB-SubCell"/>
</dbReference>
<dbReference type="EC" id="2.3.2.27" evidence="5 16"/>
<evidence type="ECO:0000256" key="10">
    <source>
        <dbReference type="ARBA" id="ARBA00022737"/>
    </source>
</evidence>
<dbReference type="SUPFAM" id="SSF57850">
    <property type="entry name" value="RING/U-box"/>
    <property type="match status" value="1"/>
</dbReference>
<comment type="caution">
    <text evidence="19">The sequence shown here is derived from an EMBL/GenBank/DDBJ whole genome shotgun (WGS) entry which is preliminary data.</text>
</comment>
<dbReference type="GO" id="GO:0061630">
    <property type="term" value="F:ubiquitin protein ligase activity"/>
    <property type="evidence" value="ECO:0007669"/>
    <property type="project" value="UniProtKB-UniRule"/>
</dbReference>
<evidence type="ECO:0000256" key="15">
    <source>
        <dbReference type="PROSITE-ProRule" id="PRU00175"/>
    </source>
</evidence>
<evidence type="ECO:0000256" key="16">
    <source>
        <dbReference type="RuleBase" id="RU367090"/>
    </source>
</evidence>
<evidence type="ECO:0000256" key="12">
    <source>
        <dbReference type="ARBA" id="ARBA00022786"/>
    </source>
</evidence>
<evidence type="ECO:0000256" key="2">
    <source>
        <dbReference type="ARBA" id="ARBA00004514"/>
    </source>
</evidence>
<dbReference type="InterPro" id="IPR054478">
    <property type="entry name" value="LTN1_UBC"/>
</dbReference>
<evidence type="ECO:0000313" key="19">
    <source>
        <dbReference type="EMBL" id="CAD5117342.1"/>
    </source>
</evidence>
<dbReference type="InterPro" id="IPR013083">
    <property type="entry name" value="Znf_RING/FYVE/PHD"/>
</dbReference>
<keyword evidence="11 15" id="KW-0863">Zinc-finger</keyword>
<dbReference type="SUPFAM" id="SSF48371">
    <property type="entry name" value="ARM repeat"/>
    <property type="match status" value="1"/>
</dbReference>
<evidence type="ECO:0000256" key="9">
    <source>
        <dbReference type="ARBA" id="ARBA00022723"/>
    </source>
</evidence>
<dbReference type="Gene3D" id="1.25.10.10">
    <property type="entry name" value="Leucine-rich Repeat Variant"/>
    <property type="match status" value="1"/>
</dbReference>
<evidence type="ECO:0000256" key="14">
    <source>
        <dbReference type="ARBA" id="ARBA00032366"/>
    </source>
</evidence>
<keyword evidence="7" id="KW-0963">Cytoplasm</keyword>
<keyword evidence="20" id="KW-1185">Reference proteome</keyword>
<accession>A0A7I8VM41</accession>
<comment type="catalytic activity">
    <reaction evidence="1 16">
        <text>S-ubiquitinyl-[E2 ubiquitin-conjugating enzyme]-L-cysteine + [acceptor protein]-L-lysine = [E2 ubiquitin-conjugating enzyme]-L-cysteine + N(6)-ubiquitinyl-[acceptor protein]-L-lysine.</text>
        <dbReference type="EC" id="2.3.2.27"/>
    </reaction>
</comment>
<dbReference type="UniPathway" id="UPA00143"/>
<dbReference type="Gene3D" id="3.30.40.10">
    <property type="entry name" value="Zinc/RING finger domain, C3HC4 (zinc finger)"/>
    <property type="match status" value="1"/>
</dbReference>
<dbReference type="EMBL" id="CAJFCJ010000007">
    <property type="protein sequence ID" value="CAD5117342.1"/>
    <property type="molecule type" value="Genomic_DNA"/>
</dbReference>
<dbReference type="InterPro" id="IPR011989">
    <property type="entry name" value="ARM-like"/>
</dbReference>
<feature type="compositionally biased region" description="Polar residues" evidence="17">
    <location>
        <begin position="11"/>
        <end position="25"/>
    </location>
</feature>
<evidence type="ECO:0000259" key="18">
    <source>
        <dbReference type="PROSITE" id="PS50089"/>
    </source>
</evidence>
<dbReference type="InterPro" id="IPR054477">
    <property type="entry name" value="LTN1_E3_ligase_6th"/>
</dbReference>
<evidence type="ECO:0000256" key="7">
    <source>
        <dbReference type="ARBA" id="ARBA00022490"/>
    </source>
</evidence>
<reference evidence="19 20" key="1">
    <citation type="submission" date="2020-08" db="EMBL/GenBank/DDBJ databases">
        <authorList>
            <person name="Hejnol A."/>
        </authorList>
    </citation>
    <scope>NUCLEOTIDE SEQUENCE [LARGE SCALE GENOMIC DNA]</scope>
</reference>
<keyword evidence="13 16" id="KW-0862">Zinc</keyword>
<sequence>MGGKKKENRTKGNTRPSSSARAAEYLQQTGATASGFIGFSSLSGDLGYVPSAQGNDEIDNSVDSDFRMTLRKLHKKDFTTKVKALQEFCSLCENKETDDIKTVLHFWPRIYSRIGTDWDRRVREGGHNAQHYFAMKLKKELAPVIKQILPTWLMGICDPDVSVSNAARNGLNNVFQEKKRKEAIIFCAESTLETLNDYLLVQTAQTLSDAKTTSTVDSEAKYERTIAVSLLATKLVLSELNDMPNEKIDKKLSELLESNKFWKMAKSGSCLIKSAFYKLIAALCQHRKSLANSFSVKITQSVLHNIEEGDPTVVGSIWDAVLHTISYIEEWFKHVNLRKSTLPKLWSILRNAANGCSVIVMPNILPFVSKLPKEICDIGFYRELFTNLLAGLKQDKITSSISEISAIVQCMAEVCRYSFTLYKKNEDMNDEIINYVIYDVIKSFFKDALNDDNVHVQSAFIKHVSYLWKIGKEDDQTDRKLVSDGLWSILREHFKFIIENSSSKKCLKFGAEFLSHIGGNESYKFEKSVNFSQNEKMEKISKKYEFNTEINANLKEIVVYILTRKDIRQENDLNYIEFYCQIASNFLYYDILKDVYNGQDPADLNIRLYEDSIMHLLKKHGNQNVISLFFINLQRVENDRKLKLIESAFELLKSGSTLSLFLSTVIIELDHNAVKFFDGDVFTSFFSNIFNELLTEYNEQLWNILCICLGENDMKGIVLSEKLVEKLLDDINLHIPDNISLKEIDVDVRKAIKCSCEVSLLLFQKLPNVAKNEKAEKFVYKLFDLSFRSYLSEKMSKLIDESWCAGANCIALTKSINDSFFFQNARKKISFSLHNDCDTMKKLNIYVEKFGTILRVIAASDSLTTRALFFDYYDETKLNFEAELSHKWTERAVIDSNSLIIQDRSSLSKIPLTFVPKCMAPLVFWSCVEILTKEICDTFNLSSSNRQNIFQERIVDCIAAITFGEQLKVTNFMNKDDFSDCCLLLEKNIFTLIESINEKDDKEFFEDLINSCLDRGKIYLYGIQYLLKIISKGNKLKISKMSLRKIMTTKETSKITGLELNKVWIKYLIEEPEERLHVFEELERIFNTIKDPKLILSHDSAGYLDKLQLFNYTCQHVVAHQPDNTTLKDKVISCCKVLADKITIWKENCPNFYLFNENNNVKECPWNEVQWNIELIKFFKICVSVNAIEHPFWDVLLCALSAYVPVIEKESLLVDLSTAALAIEAFSLCSEIGKFFNSSSSSTELKDEWINFFSADIYRHLFEVFMYISQVLEGNSTYAYQEVLLSLTGAINFLPPTHFLEHELPPLLDTTSYLPDKVVTLFNHVFPLLERKNVLTQNCAALILERVTKLIPKTVSDENDYNDYDKHSPPDIMLTTLMNLTLKIAKFNTAFGERISIKELTDEIYDWTGFIYCWNVLLTFCEATHYAYLKENNLIQEAIHVLFSIMPDPKLPGTHSKILDLFNRISKSSWLDKTPKATSEYVEWIASSLYLRLLERLPALVRKWYNLQDKVICNCFKEFTSSFASKILISKEIKQLKAESISNDEFTILLRETSGEVVASYIHNEVTLEVEVTFPADTPLTPVVVKASRKIGADENKWRKWILQMTTFLSLQNGTLLESLLIWKNNVKKLFDDVEECTICFSVLHPTNYQLPKLQCSTCRKKFHPGCLYKWFNTSNKSTCPLCRGYF</sequence>
<dbReference type="InterPro" id="IPR016024">
    <property type="entry name" value="ARM-type_fold"/>
</dbReference>
<dbReference type="GO" id="GO:0072344">
    <property type="term" value="P:rescue of stalled ribosome"/>
    <property type="evidence" value="ECO:0007669"/>
    <property type="project" value="UniProtKB-UniRule"/>
</dbReference>
<evidence type="ECO:0000256" key="1">
    <source>
        <dbReference type="ARBA" id="ARBA00000900"/>
    </source>
</evidence>
<protein>
    <recommendedName>
        <fullName evidence="6 16">E3 ubiquitin-protein ligase listerin</fullName>
        <ecNumber evidence="5 16">2.3.2.27</ecNumber>
    </recommendedName>
    <alternativeName>
        <fullName evidence="14 16">RING-type E3 ubiquitin transferase listerin</fullName>
    </alternativeName>
</protein>
<name>A0A7I8VM41_9ANNE</name>
<keyword evidence="12 16" id="KW-0833">Ubl conjugation pathway</keyword>
<organism evidence="19 20">
    <name type="scientific">Dimorphilus gyrociliatus</name>
    <dbReference type="NCBI Taxonomy" id="2664684"/>
    <lineage>
        <taxon>Eukaryota</taxon>
        <taxon>Metazoa</taxon>
        <taxon>Spiralia</taxon>
        <taxon>Lophotrochozoa</taxon>
        <taxon>Annelida</taxon>
        <taxon>Polychaeta</taxon>
        <taxon>Polychaeta incertae sedis</taxon>
        <taxon>Dinophilidae</taxon>
        <taxon>Dimorphilus</taxon>
    </lineage>
</organism>
<dbReference type="FunFam" id="3.30.40.10:FF:000038">
    <property type="entry name" value="E3 ubiquitin-protein ligase listerin"/>
    <property type="match status" value="1"/>
</dbReference>
<dbReference type="PROSITE" id="PS50089">
    <property type="entry name" value="ZF_RING_2"/>
    <property type="match status" value="1"/>
</dbReference>